<dbReference type="Proteomes" id="UP000617628">
    <property type="component" value="Unassembled WGS sequence"/>
</dbReference>
<sequence>MNCSKTGLLLLGLLGLGLSGCSTEPKAKLDHKFEFLNNGEICIGVDMNAGGAIAFLSTGSEEEQDNWVNIHDLGRYIQQCYYAGEEVDRREEGQHERFSPWKWNPIQAGSIGCTFDPPHPNAHSEVLEFKKEDTSLYLKCVPRLWDMPGETPECFFEQWIWLEGNSVRVRNKVTVNRTDDIWGDGELREQELPSIYPIARLRDGYTYTGKEPWTSDAVVKMPDNPEGYDVNIPPTQPGGFPWNRFDAAEHWMAYVNPKTGIGFGVYNPTATARWVCGFFQGGGAKGDGPYSDSNCFIGPLRWMKLEKNDTFEYEYYLILGTVEDVRGFAYEKQGKTLKLEDS</sequence>
<proteinExistence type="predicted"/>
<gene>
    <name evidence="1" type="ORF">JIN87_04075</name>
</gene>
<dbReference type="RefSeq" id="WP_378924038.1">
    <property type="nucleotide sequence ID" value="NZ_JBHLTO010000002.1"/>
</dbReference>
<evidence type="ECO:0000313" key="1">
    <source>
        <dbReference type="EMBL" id="MBK1876032.1"/>
    </source>
</evidence>
<dbReference type="EMBL" id="JAENIL010000005">
    <property type="protein sequence ID" value="MBK1876032.1"/>
    <property type="molecule type" value="Genomic_DNA"/>
</dbReference>
<reference evidence="1" key="1">
    <citation type="submission" date="2021-01" db="EMBL/GenBank/DDBJ databases">
        <title>Modified the classification status of verrucomicrobia.</title>
        <authorList>
            <person name="Feng X."/>
        </authorList>
    </citation>
    <scope>NUCLEOTIDE SEQUENCE</scope>
    <source>
        <strain evidence="1">KCTC 13126</strain>
    </source>
</reference>
<protein>
    <submittedName>
        <fullName evidence="1">Uncharacterized protein</fullName>
    </submittedName>
</protein>
<dbReference type="PROSITE" id="PS51257">
    <property type="entry name" value="PROKAR_LIPOPROTEIN"/>
    <property type="match status" value="1"/>
</dbReference>
<accession>A0A934RSF4</accession>
<keyword evidence="2" id="KW-1185">Reference proteome</keyword>
<name>A0A934RSF4_9BACT</name>
<evidence type="ECO:0000313" key="2">
    <source>
        <dbReference type="Proteomes" id="UP000617628"/>
    </source>
</evidence>
<comment type="caution">
    <text evidence="1">The sequence shown here is derived from an EMBL/GenBank/DDBJ whole genome shotgun (WGS) entry which is preliminary data.</text>
</comment>
<dbReference type="AlphaFoldDB" id="A0A934RSF4"/>
<organism evidence="1 2">
    <name type="scientific">Pelagicoccus mobilis</name>
    <dbReference type="NCBI Taxonomy" id="415221"/>
    <lineage>
        <taxon>Bacteria</taxon>
        <taxon>Pseudomonadati</taxon>
        <taxon>Verrucomicrobiota</taxon>
        <taxon>Opitutia</taxon>
        <taxon>Puniceicoccales</taxon>
        <taxon>Pelagicoccaceae</taxon>
        <taxon>Pelagicoccus</taxon>
    </lineage>
</organism>